<feature type="region of interest" description="Disordered" evidence="6">
    <location>
        <begin position="1072"/>
        <end position="1095"/>
    </location>
</feature>
<keyword evidence="1" id="KW-0479">Metal-binding</keyword>
<feature type="compositionally biased region" description="Polar residues" evidence="6">
    <location>
        <begin position="1156"/>
        <end position="1178"/>
    </location>
</feature>
<dbReference type="PROSITE" id="PS01360">
    <property type="entry name" value="ZF_MYND_1"/>
    <property type="match status" value="1"/>
</dbReference>
<dbReference type="GO" id="GO:0005737">
    <property type="term" value="C:cytoplasm"/>
    <property type="evidence" value="ECO:0007669"/>
    <property type="project" value="TreeGrafter"/>
</dbReference>
<dbReference type="Gene3D" id="2.30.30.140">
    <property type="match status" value="1"/>
</dbReference>
<evidence type="ECO:0000313" key="9">
    <source>
        <dbReference type="EMBL" id="GAV03396.1"/>
    </source>
</evidence>
<comment type="caution">
    <text evidence="9">The sequence shown here is derived from an EMBL/GenBank/DDBJ whole genome shotgun (WGS) entry which is preliminary data.</text>
</comment>
<gene>
    <name evidence="9" type="primary">RvY_13825-1</name>
    <name evidence="9" type="synonym">RvY_13825.1</name>
    <name evidence="9" type="ORF">RvY_13825</name>
</gene>
<dbReference type="InterPro" id="IPR002893">
    <property type="entry name" value="Znf_MYND"/>
</dbReference>
<dbReference type="PANTHER" id="PTHR46453:SF4">
    <property type="entry name" value="PHD FINGER PROTEIN 24"/>
    <property type="match status" value="1"/>
</dbReference>
<evidence type="ECO:0000256" key="1">
    <source>
        <dbReference type="ARBA" id="ARBA00022723"/>
    </source>
</evidence>
<keyword evidence="10" id="KW-1185">Reference proteome</keyword>
<feature type="region of interest" description="Disordered" evidence="6">
    <location>
        <begin position="84"/>
        <end position="194"/>
    </location>
</feature>
<dbReference type="PROSITE" id="PS50812">
    <property type="entry name" value="PWWP"/>
    <property type="match status" value="1"/>
</dbReference>
<sequence length="1404" mass="153820">MESDGEPTTFDKAAPFKEAKSGSSPNMSPLQTVENNEAPTVDGDDNNIHDVEKSITVVKLDDGPKASFEFGLLEADMVRTSYSLSSPATTEESPMDVEATTATREPHSSVIVPLSSVMTARSDRSASVQSVGSCEREASPTPSRRRSTRRRTERSYAQKGEDEHEEDHHDGLSGRVSSEKSAHPSEASHSSKKLSQGLKHLNIVRQSNPNLNTCWDAFCWRCHKNVPLAEQHGCPSCERCFHDSCWWNESPYAGSKDHGAEAPSTSPLMDNENVVAEGDESRDEMGKPSECVECFSMLDESKKGDSPYNLLGPGKFKEILLYMMRFVDEHLQPDRVRPFAIPVLEQDECTPVVKAKYAEVITHPMDLRQITKNIKEGKYSTTASFVADLRWILHNTTIFNGQNNRYTRSAVYIVDTCQNLCCSLEWCPECFLRQMPTASDNGVSEALERGMITPCSNPHAVVWVKAEKFPLWPAIVYRFNGGTADVRFFGAFEFGTFPKEAIYLFSKNPVTDRRKGKLKIEYENALRQFRLHIAKLRVMSTKQVVSYPKKTPYDGRLWMFPEDEDGLPSHSELPHSGEDENEAVSVTGDDAAIETDNHPPNTDVYDYTEEKASDSAPPPPPVARNSRLESLIQKAAERTKRAASAESASSDKSATTRKKRRRGLDSDEVPVVSHEASHEAIADLIPEDNLEEAEVADVELISSEPIPQVPLPISQDILVDGSHRLDVPLVEGTKDETDLPAEEVETKIADVPREEVLFVPAEKADLNKDLPSVSSDINASGEGEAEEKEVVEKSEARELPKDKEQTVKPVFDVSDSEMELPSFEMPEDSFDVKRRASTGKLDLMLKKTASPEKKEGEGSSASPKDSEASSETTPKVNEKRPVAEPSTAKSVLHEALVRPFNAHRDLIQGVGLRRAKPSPSLSMAGTQSHLIVALGASAKTATSSDSPTPTDQAGRMASSPSAESSSSSSPREEVLGRLLATAGEAQRKAPSVVPAVRTQPVTVTQPRPILPKVDNSPTEATRVPDGRRINALSDQLNLSAARNAQARSLRIPESSSTPSNLQRSLLARSLNAPPGTRLTLPNSFANGSSPSTSRVAINGNSEEAARSSSPLTAQLSHNLSTMRNLLAQRSTGSPGLQTAHEASRNSPVAAIAHSNAAGQSAATTAKNRTSPTGGLQSVMQSESIQSQIELFLRNTKKLVKDKRVEGAETTREISRANAECIRFMQDAHLKSLQASDRTIQDLQETLEQSVRKFELLFMVLQNETEFSQKAKVLEVSRMKDLERQRAIATAKRTLWCCVCQKRAKLICCGVTLYCSETCQMNNSPLHLIHCHRNPEAHGDGDVNVYTPYGQLRRCAAPAAGPEEEEDALEGDGGNAQPTGSSIQTNGWDPRSSRVSIQEEDTAND</sequence>
<dbReference type="PROSITE" id="PS50014">
    <property type="entry name" value="BROMODOMAIN_2"/>
    <property type="match status" value="1"/>
</dbReference>
<dbReference type="Pfam" id="PF00439">
    <property type="entry name" value="Bromodomain"/>
    <property type="match status" value="1"/>
</dbReference>
<keyword evidence="2" id="KW-0863">Zinc-finger</keyword>
<feature type="region of interest" description="Disordered" evidence="6">
    <location>
        <begin position="1355"/>
        <end position="1404"/>
    </location>
</feature>
<evidence type="ECO:0000256" key="4">
    <source>
        <dbReference type="ARBA" id="ARBA00023117"/>
    </source>
</evidence>
<feature type="compositionally biased region" description="Basic and acidic residues" evidence="6">
    <location>
        <begin position="153"/>
        <end position="183"/>
    </location>
</feature>
<feature type="region of interest" description="Disordered" evidence="6">
    <location>
        <begin position="1154"/>
        <end position="1178"/>
    </location>
</feature>
<dbReference type="InterPro" id="IPR036427">
    <property type="entry name" value="Bromodomain-like_sf"/>
</dbReference>
<dbReference type="Gene3D" id="1.20.920.10">
    <property type="entry name" value="Bromodomain-like"/>
    <property type="match status" value="1"/>
</dbReference>
<keyword evidence="3" id="KW-0862">Zinc</keyword>
<evidence type="ECO:0000259" key="8">
    <source>
        <dbReference type="PROSITE" id="PS50812"/>
    </source>
</evidence>
<keyword evidence="4 5" id="KW-0103">Bromodomain</keyword>
<evidence type="ECO:0008006" key="11">
    <source>
        <dbReference type="Google" id="ProtNLM"/>
    </source>
</evidence>
<feature type="compositionally biased region" description="Basic and acidic residues" evidence="6">
    <location>
        <begin position="788"/>
        <end position="806"/>
    </location>
</feature>
<dbReference type="SUPFAM" id="SSF63748">
    <property type="entry name" value="Tudor/PWWP/MBT"/>
    <property type="match status" value="1"/>
</dbReference>
<feature type="compositionally biased region" description="Polar residues" evidence="6">
    <location>
        <begin position="1375"/>
        <end position="1386"/>
    </location>
</feature>
<evidence type="ECO:0000259" key="7">
    <source>
        <dbReference type="PROSITE" id="PS50014"/>
    </source>
</evidence>
<evidence type="ECO:0000256" key="2">
    <source>
        <dbReference type="ARBA" id="ARBA00022771"/>
    </source>
</evidence>
<evidence type="ECO:0000313" key="10">
    <source>
        <dbReference type="Proteomes" id="UP000186922"/>
    </source>
</evidence>
<feature type="compositionally biased region" description="Basic residues" evidence="6">
    <location>
        <begin position="143"/>
        <end position="152"/>
    </location>
</feature>
<dbReference type="SMART" id="SM00297">
    <property type="entry name" value="BROMO"/>
    <property type="match status" value="1"/>
</dbReference>
<protein>
    <recommendedName>
        <fullName evidence="11">Protein kinase C-binding protein 1</fullName>
    </recommendedName>
</protein>
<feature type="region of interest" description="Disordered" evidence="6">
    <location>
        <begin position="1"/>
        <end position="48"/>
    </location>
</feature>
<dbReference type="STRING" id="947166.A0A1D1VRD1"/>
<feature type="region of interest" description="Disordered" evidence="6">
    <location>
        <begin position="767"/>
        <end position="890"/>
    </location>
</feature>
<accession>A0A1D1VRD1</accession>
<feature type="compositionally biased region" description="Low complexity" evidence="6">
    <location>
        <begin position="938"/>
        <end position="969"/>
    </location>
</feature>
<name>A0A1D1VRD1_RAMVA</name>
<dbReference type="GO" id="GO:0008270">
    <property type="term" value="F:zinc ion binding"/>
    <property type="evidence" value="ECO:0007669"/>
    <property type="project" value="UniProtKB-KW"/>
</dbReference>
<feature type="region of interest" description="Disordered" evidence="6">
    <location>
        <begin position="938"/>
        <end position="1026"/>
    </location>
</feature>
<evidence type="ECO:0000256" key="5">
    <source>
        <dbReference type="PROSITE-ProRule" id="PRU00035"/>
    </source>
</evidence>
<dbReference type="OrthoDB" id="6272564at2759"/>
<dbReference type="Proteomes" id="UP000186922">
    <property type="component" value="Unassembled WGS sequence"/>
</dbReference>
<dbReference type="InterPro" id="IPR000313">
    <property type="entry name" value="PWWP_dom"/>
</dbReference>
<evidence type="ECO:0000256" key="6">
    <source>
        <dbReference type="SAM" id="MobiDB-lite"/>
    </source>
</evidence>
<proteinExistence type="predicted"/>
<feature type="domain" description="PWWP" evidence="8">
    <location>
        <begin position="458"/>
        <end position="508"/>
    </location>
</feature>
<feature type="compositionally biased region" description="Basic and acidic residues" evidence="6">
    <location>
        <begin position="843"/>
        <end position="857"/>
    </location>
</feature>
<feature type="compositionally biased region" description="Low complexity" evidence="6">
    <location>
        <begin position="642"/>
        <end position="653"/>
    </location>
</feature>
<dbReference type="PANTHER" id="PTHR46453">
    <property type="entry name" value="PROTEIN KINASE C-BINDING PROTEIN 1"/>
    <property type="match status" value="1"/>
</dbReference>
<dbReference type="GO" id="GO:0005634">
    <property type="term" value="C:nucleus"/>
    <property type="evidence" value="ECO:0007669"/>
    <property type="project" value="TreeGrafter"/>
</dbReference>
<dbReference type="SUPFAM" id="SSF47370">
    <property type="entry name" value="Bromodomain"/>
    <property type="match status" value="1"/>
</dbReference>
<feature type="compositionally biased region" description="Polar residues" evidence="6">
    <location>
        <begin position="1053"/>
        <end position="1062"/>
    </location>
</feature>
<feature type="region of interest" description="Disordered" evidence="6">
    <location>
        <begin position="558"/>
        <end position="678"/>
    </location>
</feature>
<evidence type="ECO:0000256" key="3">
    <source>
        <dbReference type="ARBA" id="ARBA00022833"/>
    </source>
</evidence>
<dbReference type="InterPro" id="IPR001487">
    <property type="entry name" value="Bromodomain"/>
</dbReference>
<dbReference type="EMBL" id="BDGG01000009">
    <property type="protein sequence ID" value="GAV03396.1"/>
    <property type="molecule type" value="Genomic_DNA"/>
</dbReference>
<feature type="domain" description="Bromo" evidence="7">
    <location>
        <begin position="335"/>
        <end position="407"/>
    </location>
</feature>
<dbReference type="GO" id="GO:0003714">
    <property type="term" value="F:transcription corepressor activity"/>
    <property type="evidence" value="ECO:0007669"/>
    <property type="project" value="TreeGrafter"/>
</dbReference>
<feature type="region of interest" description="Disordered" evidence="6">
    <location>
        <begin position="1043"/>
        <end position="1062"/>
    </location>
</feature>
<feature type="compositionally biased region" description="Polar residues" evidence="6">
    <location>
        <begin position="1079"/>
        <end position="1095"/>
    </location>
</feature>
<feature type="compositionally biased region" description="Polar residues" evidence="6">
    <location>
        <begin position="21"/>
        <end position="38"/>
    </location>
</feature>
<organism evidence="9 10">
    <name type="scientific">Ramazzottius varieornatus</name>
    <name type="common">Water bear</name>
    <name type="synonym">Tardigrade</name>
    <dbReference type="NCBI Taxonomy" id="947166"/>
    <lineage>
        <taxon>Eukaryota</taxon>
        <taxon>Metazoa</taxon>
        <taxon>Ecdysozoa</taxon>
        <taxon>Tardigrada</taxon>
        <taxon>Eutardigrada</taxon>
        <taxon>Parachela</taxon>
        <taxon>Hypsibioidea</taxon>
        <taxon>Ramazzottiidae</taxon>
        <taxon>Ramazzottius</taxon>
    </lineage>
</organism>
<reference evidence="9 10" key="1">
    <citation type="journal article" date="2016" name="Nat. Commun.">
        <title>Extremotolerant tardigrade genome and improved radiotolerance of human cultured cells by tardigrade-unique protein.</title>
        <authorList>
            <person name="Hashimoto T."/>
            <person name="Horikawa D.D."/>
            <person name="Saito Y."/>
            <person name="Kuwahara H."/>
            <person name="Kozuka-Hata H."/>
            <person name="Shin-I T."/>
            <person name="Minakuchi Y."/>
            <person name="Ohishi K."/>
            <person name="Motoyama A."/>
            <person name="Aizu T."/>
            <person name="Enomoto A."/>
            <person name="Kondo K."/>
            <person name="Tanaka S."/>
            <person name="Hara Y."/>
            <person name="Koshikawa S."/>
            <person name="Sagara H."/>
            <person name="Miura T."/>
            <person name="Yokobori S."/>
            <person name="Miyagawa K."/>
            <person name="Suzuki Y."/>
            <person name="Kubo T."/>
            <person name="Oyama M."/>
            <person name="Kohara Y."/>
            <person name="Fujiyama A."/>
            <person name="Arakawa K."/>
            <person name="Katayama T."/>
            <person name="Toyoda A."/>
            <person name="Kunieda T."/>
        </authorList>
    </citation>
    <scope>NUCLEOTIDE SEQUENCE [LARGE SCALE GENOMIC DNA]</scope>
    <source>
        <strain evidence="9 10">YOKOZUNA-1</strain>
    </source>
</reference>